<evidence type="ECO:0000313" key="1">
    <source>
        <dbReference type="EMBL" id="AGK97388.1"/>
    </source>
</evidence>
<protein>
    <submittedName>
        <fullName evidence="1">Uncharacterized protein</fullName>
    </submittedName>
</protein>
<organism evidence="1 2">
    <name type="scientific">Clostridium pasteurianum BC1</name>
    <dbReference type="NCBI Taxonomy" id="86416"/>
    <lineage>
        <taxon>Bacteria</taxon>
        <taxon>Bacillati</taxon>
        <taxon>Bacillota</taxon>
        <taxon>Clostridia</taxon>
        <taxon>Eubacteriales</taxon>
        <taxon>Clostridiaceae</taxon>
        <taxon>Clostridium</taxon>
    </lineage>
</organism>
<dbReference type="KEGG" id="cpas:Clopa_2528"/>
<dbReference type="STRING" id="86416.Clopa_2528"/>
<dbReference type="RefSeq" id="WP_015615689.1">
    <property type="nucleotide sequence ID" value="NC_021182.1"/>
</dbReference>
<proteinExistence type="predicted"/>
<dbReference type="EMBL" id="CP003261">
    <property type="protein sequence ID" value="AGK97388.1"/>
    <property type="molecule type" value="Genomic_DNA"/>
</dbReference>
<name>R4K475_CLOPA</name>
<keyword evidence="2" id="KW-1185">Reference proteome</keyword>
<sequence>MLIIEEGSKIKIFDNNTPESPLIDEIIANQDIQIEGTGEGYTILLRTENYHSNSIFESEKIEKISEGNYEVYGYFKDALLVFTDRNRDIGMYQSYMNYYL</sequence>
<accession>R4K475</accession>
<dbReference type="AlphaFoldDB" id="R4K475"/>
<dbReference type="HOGENOM" id="CLU_2300927_0_0_9"/>
<evidence type="ECO:0000313" key="2">
    <source>
        <dbReference type="Proteomes" id="UP000013523"/>
    </source>
</evidence>
<reference evidence="1 2" key="1">
    <citation type="submission" date="2012-01" db="EMBL/GenBank/DDBJ databases">
        <title>Complete sequence of chromosome of Clostridium pasteurianum BC1.</title>
        <authorList>
            <consortium name="US DOE Joint Genome Institute"/>
            <person name="Lucas S."/>
            <person name="Han J."/>
            <person name="Lapidus A."/>
            <person name="Cheng J.-F."/>
            <person name="Goodwin L."/>
            <person name="Pitluck S."/>
            <person name="Peters L."/>
            <person name="Mikhailova N."/>
            <person name="Teshima H."/>
            <person name="Detter J.C."/>
            <person name="Han C."/>
            <person name="Tapia R."/>
            <person name="Land M."/>
            <person name="Hauser L."/>
            <person name="Kyrpides N."/>
            <person name="Ivanova N."/>
            <person name="Pagani I."/>
            <person name="Dunn J."/>
            <person name="Taghavi S."/>
            <person name="Francis A."/>
            <person name="van der Lelie D."/>
            <person name="Woyke T."/>
        </authorList>
    </citation>
    <scope>NUCLEOTIDE SEQUENCE [LARGE SCALE GENOMIC DNA]</scope>
    <source>
        <strain evidence="1 2">BC1</strain>
    </source>
</reference>
<gene>
    <name evidence="1" type="ORF">Clopa_2528</name>
</gene>
<dbReference type="PATRIC" id="fig|86416.3.peg.2512"/>
<dbReference type="Proteomes" id="UP000013523">
    <property type="component" value="Chromosome"/>
</dbReference>